<evidence type="ECO:0000256" key="1">
    <source>
        <dbReference type="SAM" id="Phobius"/>
    </source>
</evidence>
<comment type="caution">
    <text evidence="2">The sequence shown here is derived from an EMBL/GenBank/DDBJ whole genome shotgun (WGS) entry which is preliminary data.</text>
</comment>
<organism evidence="2 3">
    <name type="scientific">Cohnella xylanilytica</name>
    <dbReference type="NCBI Taxonomy" id="557555"/>
    <lineage>
        <taxon>Bacteria</taxon>
        <taxon>Bacillati</taxon>
        <taxon>Bacillota</taxon>
        <taxon>Bacilli</taxon>
        <taxon>Bacillales</taxon>
        <taxon>Paenibacillaceae</taxon>
        <taxon>Cohnella</taxon>
    </lineage>
</organism>
<dbReference type="Proteomes" id="UP000553776">
    <property type="component" value="Unassembled WGS sequence"/>
</dbReference>
<dbReference type="InterPro" id="IPR009845">
    <property type="entry name" value="DUF1405"/>
</dbReference>
<feature type="transmembrane region" description="Helical" evidence="1">
    <location>
        <begin position="12"/>
        <end position="34"/>
    </location>
</feature>
<gene>
    <name evidence="2" type="ORF">H7B90_02155</name>
</gene>
<evidence type="ECO:0000313" key="2">
    <source>
        <dbReference type="EMBL" id="MBB6690193.1"/>
    </source>
</evidence>
<name>A0A841TVI5_9BACL</name>
<dbReference type="AlphaFoldDB" id="A0A841TVI5"/>
<dbReference type="PANTHER" id="PTHR40042">
    <property type="entry name" value="HYPOTHETICAL MEMBRANE SPANNING PROTEIN"/>
    <property type="match status" value="1"/>
</dbReference>
<feature type="transmembrane region" description="Helical" evidence="1">
    <location>
        <begin position="125"/>
        <end position="144"/>
    </location>
</feature>
<proteinExistence type="predicted"/>
<feature type="transmembrane region" description="Helical" evidence="1">
    <location>
        <begin position="151"/>
        <end position="174"/>
    </location>
</feature>
<feature type="transmembrane region" description="Helical" evidence="1">
    <location>
        <begin position="93"/>
        <end position="113"/>
    </location>
</feature>
<dbReference type="Pfam" id="PF07187">
    <property type="entry name" value="DUF1405"/>
    <property type="match status" value="1"/>
</dbReference>
<keyword evidence="1" id="KW-0472">Membrane</keyword>
<dbReference type="RefSeq" id="WP_185134220.1">
    <property type="nucleotide sequence ID" value="NZ_JACJVR010000005.1"/>
</dbReference>
<dbReference type="PANTHER" id="PTHR40042:SF1">
    <property type="entry name" value="DUF1405 DOMAIN-CONTAINING PROTEIN"/>
    <property type="match status" value="1"/>
</dbReference>
<evidence type="ECO:0000313" key="3">
    <source>
        <dbReference type="Proteomes" id="UP000553776"/>
    </source>
</evidence>
<sequence>MSWRFYLSRTFLMNPTLLTLMTIFYVPGTVYGYIWYRGQLIDTWNEHPHWQLPFVPDSPTASLFFALALIWLWAAPKRPASAFVRGVRGIVEALGVVTSIKYGIWAAAIIFAGAAQGDELVWQDWMLVVSHGAMAICALLYARFFSFGPAALAVAAAWTFLNDAVDYGFGVYPYLPFVLKDDLTGVAWFTFLLTAFSVLAALWARFAPEAARGRTSLVPNKKF</sequence>
<keyword evidence="3" id="KW-1185">Reference proteome</keyword>
<protein>
    <submittedName>
        <fullName evidence="2">DUF1405 domain-containing protein</fullName>
    </submittedName>
</protein>
<keyword evidence="1" id="KW-1133">Transmembrane helix</keyword>
<feature type="transmembrane region" description="Helical" evidence="1">
    <location>
        <begin position="186"/>
        <end position="204"/>
    </location>
</feature>
<accession>A0A841TVI5</accession>
<keyword evidence="1" id="KW-0812">Transmembrane</keyword>
<dbReference type="EMBL" id="JACJVR010000005">
    <property type="protein sequence ID" value="MBB6690193.1"/>
    <property type="molecule type" value="Genomic_DNA"/>
</dbReference>
<reference evidence="2 3" key="1">
    <citation type="submission" date="2020-08" db="EMBL/GenBank/DDBJ databases">
        <title>Cohnella phylogeny.</title>
        <authorList>
            <person name="Dunlap C."/>
        </authorList>
    </citation>
    <scope>NUCLEOTIDE SEQUENCE [LARGE SCALE GENOMIC DNA]</scope>
    <source>
        <strain evidence="2 3">DSM 25239</strain>
    </source>
</reference>
<feature type="transmembrane region" description="Helical" evidence="1">
    <location>
        <begin position="54"/>
        <end position="73"/>
    </location>
</feature>